<dbReference type="AlphaFoldDB" id="A0A4Y8RA49"/>
<dbReference type="InterPro" id="IPR029068">
    <property type="entry name" value="Glyas_Bleomycin-R_OHBP_Dase"/>
</dbReference>
<feature type="domain" description="VOC" evidence="1">
    <location>
        <begin position="7"/>
        <end position="123"/>
    </location>
</feature>
<proteinExistence type="predicted"/>
<dbReference type="CDD" id="cd07247">
    <property type="entry name" value="SgaA_N_like"/>
    <property type="match status" value="2"/>
</dbReference>
<dbReference type="SUPFAM" id="SSF54593">
    <property type="entry name" value="Glyoxalase/Bleomycin resistance protein/Dihydroxybiphenyl dioxygenase"/>
    <property type="match status" value="2"/>
</dbReference>
<gene>
    <name evidence="2" type="ORF">E3C22_21545</name>
</gene>
<dbReference type="EMBL" id="SOZD01000009">
    <property type="protein sequence ID" value="TFF18360.1"/>
    <property type="molecule type" value="Genomic_DNA"/>
</dbReference>
<dbReference type="PANTHER" id="PTHR33993">
    <property type="entry name" value="GLYOXALASE-RELATED"/>
    <property type="match status" value="1"/>
</dbReference>
<dbReference type="OrthoDB" id="9793039at2"/>
<evidence type="ECO:0000313" key="2">
    <source>
        <dbReference type="EMBL" id="TFF18360.1"/>
    </source>
</evidence>
<organism evidence="2 3">
    <name type="scientific">Jiella endophytica</name>
    <dbReference type="NCBI Taxonomy" id="2558362"/>
    <lineage>
        <taxon>Bacteria</taxon>
        <taxon>Pseudomonadati</taxon>
        <taxon>Pseudomonadota</taxon>
        <taxon>Alphaproteobacteria</taxon>
        <taxon>Hyphomicrobiales</taxon>
        <taxon>Aurantimonadaceae</taxon>
        <taxon>Jiella</taxon>
    </lineage>
</organism>
<dbReference type="InterPro" id="IPR037523">
    <property type="entry name" value="VOC_core"/>
</dbReference>
<dbReference type="InterPro" id="IPR004360">
    <property type="entry name" value="Glyas_Fos-R_dOase_dom"/>
</dbReference>
<sequence length="259" mass="27676">MANPQGTPIWYELLTSDQNAAQGFYEKLLGWTIARPEMGPPGVDYRVAAAEDGPVGGIMKMPEGAPMPPSWLIYFGVDDVDRATEKATSLGAAVHMPPMDIPDVGRFSFLADPQGCLFYLMRGLSSEDSRAFQDGETAIAGHAVWNELSTPDQAGALAFYGDLLGLRQDGAFPMGDLGDYKFWYVGETRIGAVMPQMPGGKSGWQVYFSVDDIDAAHGRLELAGGMALYGPSEIPGGSFTLVCADPQGARFGLVGPRKA</sequence>
<protein>
    <submittedName>
        <fullName evidence="2">VOC family protein</fullName>
    </submittedName>
</protein>
<dbReference type="Pfam" id="PF00903">
    <property type="entry name" value="Glyoxalase"/>
    <property type="match status" value="2"/>
</dbReference>
<dbReference type="PANTHER" id="PTHR33993:SF14">
    <property type="entry name" value="GB|AAF24581.1"/>
    <property type="match status" value="1"/>
</dbReference>
<name>A0A4Y8RA49_9HYPH</name>
<evidence type="ECO:0000313" key="3">
    <source>
        <dbReference type="Proteomes" id="UP000298179"/>
    </source>
</evidence>
<evidence type="ECO:0000259" key="1">
    <source>
        <dbReference type="PROSITE" id="PS51819"/>
    </source>
</evidence>
<comment type="caution">
    <text evidence="2">The sequence shown here is derived from an EMBL/GenBank/DDBJ whole genome shotgun (WGS) entry which is preliminary data.</text>
</comment>
<dbReference type="Gene3D" id="3.10.180.10">
    <property type="entry name" value="2,3-Dihydroxybiphenyl 1,2-Dioxygenase, domain 1"/>
    <property type="match status" value="2"/>
</dbReference>
<dbReference type="InterPro" id="IPR052164">
    <property type="entry name" value="Anthracycline_SecMetBiosynth"/>
</dbReference>
<dbReference type="PROSITE" id="PS51819">
    <property type="entry name" value="VOC"/>
    <property type="match status" value="2"/>
</dbReference>
<reference evidence="2 3" key="1">
    <citation type="submission" date="2019-03" db="EMBL/GenBank/DDBJ databases">
        <title>Jiella endophytica sp. nov., a novel endophytic bacterium isolated from root of Ficus microcarpa Linn. f.</title>
        <authorList>
            <person name="Tuo L."/>
        </authorList>
    </citation>
    <scope>NUCLEOTIDE SEQUENCE [LARGE SCALE GENOMIC DNA]</scope>
    <source>
        <strain evidence="2 3">CBS5Q-3</strain>
    </source>
</reference>
<feature type="domain" description="VOC" evidence="1">
    <location>
        <begin position="139"/>
        <end position="256"/>
    </location>
</feature>
<accession>A0A4Y8RA49</accession>
<dbReference type="Proteomes" id="UP000298179">
    <property type="component" value="Unassembled WGS sequence"/>
</dbReference>
<dbReference type="RefSeq" id="WP_134763954.1">
    <property type="nucleotide sequence ID" value="NZ_SOZD01000009.1"/>
</dbReference>
<keyword evidence="3" id="KW-1185">Reference proteome</keyword>